<dbReference type="EMBL" id="JAGSIE010000003">
    <property type="protein sequence ID" value="MBR7552675.1"/>
    <property type="molecule type" value="Genomic_DNA"/>
</dbReference>
<comment type="caution">
    <text evidence="6">The sequence shown here is derived from an EMBL/GenBank/DDBJ whole genome shotgun (WGS) entry which is preliminary data.</text>
</comment>
<dbReference type="InterPro" id="IPR001650">
    <property type="entry name" value="Helicase_C-like"/>
</dbReference>
<evidence type="ECO:0000259" key="4">
    <source>
        <dbReference type="PROSITE" id="PS51192"/>
    </source>
</evidence>
<keyword evidence="1" id="KW-0547">Nucleotide-binding</keyword>
<dbReference type="InterPro" id="IPR006935">
    <property type="entry name" value="Helicase/UvrB_N"/>
</dbReference>
<dbReference type="GO" id="GO:0006310">
    <property type="term" value="P:DNA recombination"/>
    <property type="evidence" value="ECO:0007669"/>
    <property type="project" value="TreeGrafter"/>
</dbReference>
<keyword evidence="3" id="KW-0238">DNA-binding</keyword>
<evidence type="ECO:0000313" key="7">
    <source>
        <dbReference type="Proteomes" id="UP000675431"/>
    </source>
</evidence>
<dbReference type="GO" id="GO:0006302">
    <property type="term" value="P:double-strand break repair"/>
    <property type="evidence" value="ECO:0007669"/>
    <property type="project" value="TreeGrafter"/>
</dbReference>
<evidence type="ECO:0000259" key="5">
    <source>
        <dbReference type="PROSITE" id="PS51194"/>
    </source>
</evidence>
<organism evidence="6 7">
    <name type="scientific">Allobacillus saliphilus</name>
    <dbReference type="NCBI Taxonomy" id="2912308"/>
    <lineage>
        <taxon>Bacteria</taxon>
        <taxon>Bacillati</taxon>
        <taxon>Bacillota</taxon>
        <taxon>Bacilli</taxon>
        <taxon>Bacillales</taxon>
        <taxon>Bacillaceae</taxon>
        <taxon>Allobacillus</taxon>
    </lineage>
</organism>
<gene>
    <name evidence="6" type="ORF">KC820_00780</name>
</gene>
<proteinExistence type="predicted"/>
<name>A0A941CUW7_9BACI</name>
<evidence type="ECO:0000256" key="2">
    <source>
        <dbReference type="ARBA" id="ARBA00022840"/>
    </source>
</evidence>
<reference evidence="6 7" key="1">
    <citation type="submission" date="2021-04" db="EMBL/GenBank/DDBJ databases">
        <title>Allobacillus sp. nov. SKP8-2 isolated from shrimp paste.</title>
        <authorList>
            <person name="Tanasupawat S."/>
            <person name="Yiamsombat S."/>
            <person name="Kanchanasin P."/>
            <person name="Kuncharoen N."/>
        </authorList>
    </citation>
    <scope>NUCLEOTIDE SEQUENCE [LARGE SCALE GENOMIC DNA]</scope>
    <source>
        <strain evidence="6 7">SKP8-2</strain>
    </source>
</reference>
<accession>A0A941CUW7</accession>
<keyword evidence="6" id="KW-0347">Helicase</keyword>
<dbReference type="PANTHER" id="PTHR30580:SF1">
    <property type="entry name" value="COMF OPERON PROTEIN 1"/>
    <property type="match status" value="1"/>
</dbReference>
<dbReference type="GO" id="GO:0003677">
    <property type="term" value="F:DNA binding"/>
    <property type="evidence" value="ECO:0007669"/>
    <property type="project" value="UniProtKB-KW"/>
</dbReference>
<dbReference type="PANTHER" id="PTHR30580">
    <property type="entry name" value="PRIMOSOMAL PROTEIN N"/>
    <property type="match status" value="1"/>
</dbReference>
<dbReference type="InterPro" id="IPR014001">
    <property type="entry name" value="Helicase_ATP-bd"/>
</dbReference>
<protein>
    <submittedName>
        <fullName evidence="6">DEAD/DEAH box helicase family protein</fullName>
    </submittedName>
</protein>
<dbReference type="GO" id="GO:0006270">
    <property type="term" value="P:DNA replication initiation"/>
    <property type="evidence" value="ECO:0007669"/>
    <property type="project" value="TreeGrafter"/>
</dbReference>
<evidence type="ECO:0000313" key="6">
    <source>
        <dbReference type="EMBL" id="MBR7552675.1"/>
    </source>
</evidence>
<dbReference type="Pfam" id="PF00271">
    <property type="entry name" value="Helicase_C"/>
    <property type="match status" value="1"/>
</dbReference>
<dbReference type="SMART" id="SM00487">
    <property type="entry name" value="DEXDc"/>
    <property type="match status" value="1"/>
</dbReference>
<dbReference type="InterPro" id="IPR027417">
    <property type="entry name" value="P-loop_NTPase"/>
</dbReference>
<keyword evidence="2" id="KW-0067">ATP-binding</keyword>
<dbReference type="SMART" id="SM00490">
    <property type="entry name" value="HELICc"/>
    <property type="match status" value="1"/>
</dbReference>
<evidence type="ECO:0000256" key="3">
    <source>
        <dbReference type="ARBA" id="ARBA00023125"/>
    </source>
</evidence>
<dbReference type="GO" id="GO:0005524">
    <property type="term" value="F:ATP binding"/>
    <property type="evidence" value="ECO:0007669"/>
    <property type="project" value="UniProtKB-KW"/>
</dbReference>
<dbReference type="AlphaFoldDB" id="A0A941CUW7"/>
<dbReference type="Gene3D" id="3.40.50.300">
    <property type="entry name" value="P-loop containing nucleotide triphosphate hydrolases"/>
    <property type="match status" value="2"/>
</dbReference>
<dbReference type="PROSITE" id="PS51192">
    <property type="entry name" value="HELICASE_ATP_BIND_1"/>
    <property type="match status" value="1"/>
</dbReference>
<dbReference type="Proteomes" id="UP000675431">
    <property type="component" value="Unassembled WGS sequence"/>
</dbReference>
<feature type="domain" description="Helicase ATP-binding" evidence="4">
    <location>
        <begin position="137"/>
        <end position="289"/>
    </location>
</feature>
<keyword evidence="7" id="KW-1185">Reference proteome</keyword>
<dbReference type="Pfam" id="PF04851">
    <property type="entry name" value="ResIII"/>
    <property type="match status" value="1"/>
</dbReference>
<evidence type="ECO:0000256" key="1">
    <source>
        <dbReference type="ARBA" id="ARBA00022741"/>
    </source>
</evidence>
<sequence length="463" mass="52772">MNANPWSPRFSGKRLLKNELNLSETVFQGLLKKGNLIEIPGIKEMFFYNECQRCHTRKPSHFGKIPTETNQPIPHKKLRSTKSITYCRNCIQMGRVSTYEPLYEWNGPASRPPKMKQPSVWRGELTPLQSKAADAMVEAIRNQSTLLIHAVCGAGKTEMLYRGLWIAFRNGFRVCIATPRADVVRELAPRLRRDFPSIEVAALYGGTQDVDVNAHLVVATTHQLLRYSKSFDVMIVDEVDAFPYHHDKSLPKAVARSVKPCHALIYLTATPRLDLKMASRLKQIQTISIPLRYHGHPLPLPKLSQVFKLHQHLQKGTLPKKITHWIEQRKAAKRRFLLFVPTIESAHALSKKLNIPYVHSESSNREELIHHFRNQRYEALITTTILERGVTFPSIDVAVIGADHDVFDEAALIQIAGRAGRSADDPDGDVTFFYNVKTKAIVKARQYTELKNLEGKKFKKEFD</sequence>
<dbReference type="SUPFAM" id="SSF52540">
    <property type="entry name" value="P-loop containing nucleoside triphosphate hydrolases"/>
    <property type="match status" value="1"/>
</dbReference>
<dbReference type="PROSITE" id="PS51194">
    <property type="entry name" value="HELICASE_CTER"/>
    <property type="match status" value="1"/>
</dbReference>
<dbReference type="GO" id="GO:0043138">
    <property type="term" value="F:3'-5' DNA helicase activity"/>
    <property type="evidence" value="ECO:0007669"/>
    <property type="project" value="TreeGrafter"/>
</dbReference>
<feature type="domain" description="Helicase C-terminal" evidence="5">
    <location>
        <begin position="317"/>
        <end position="463"/>
    </location>
</feature>
<keyword evidence="6" id="KW-0378">Hydrolase</keyword>
<dbReference type="GO" id="GO:0016787">
    <property type="term" value="F:hydrolase activity"/>
    <property type="evidence" value="ECO:0007669"/>
    <property type="project" value="InterPro"/>
</dbReference>